<organism evidence="5 6">
    <name type="scientific">Pogona vitticeps</name>
    <name type="common">central bearded dragon</name>
    <dbReference type="NCBI Taxonomy" id="103695"/>
    <lineage>
        <taxon>Eukaryota</taxon>
        <taxon>Metazoa</taxon>
        <taxon>Chordata</taxon>
        <taxon>Craniata</taxon>
        <taxon>Vertebrata</taxon>
        <taxon>Euteleostomi</taxon>
        <taxon>Lepidosauria</taxon>
        <taxon>Squamata</taxon>
        <taxon>Bifurcata</taxon>
        <taxon>Unidentata</taxon>
        <taxon>Episquamata</taxon>
        <taxon>Toxicofera</taxon>
        <taxon>Iguania</taxon>
        <taxon>Acrodonta</taxon>
        <taxon>Agamidae</taxon>
        <taxon>Amphibolurinae</taxon>
        <taxon>Pogona</taxon>
    </lineage>
</organism>
<feature type="compositionally biased region" description="Basic residues" evidence="4">
    <location>
        <begin position="82"/>
        <end position="104"/>
    </location>
</feature>
<feature type="region of interest" description="Disordered" evidence="4">
    <location>
        <begin position="1"/>
        <end position="32"/>
    </location>
</feature>
<reference evidence="6" key="2">
    <citation type="submission" date="2025-08" db="UniProtKB">
        <authorList>
            <consortium name="RefSeq"/>
        </authorList>
    </citation>
    <scope>IDENTIFICATION</scope>
</reference>
<evidence type="ECO:0000256" key="1">
    <source>
        <dbReference type="ARBA" id="ARBA00004123"/>
    </source>
</evidence>
<dbReference type="PANTHER" id="PTHR13471:SF0">
    <property type="entry name" value="NUCLEAR EXOSOME REGULATOR NRDE2"/>
    <property type="match status" value="1"/>
</dbReference>
<reference evidence="5" key="1">
    <citation type="submission" date="2025-05" db="UniProtKB">
        <authorList>
            <consortium name="RefSeq"/>
        </authorList>
    </citation>
    <scope>NUCLEOTIDE SEQUENCE [LARGE SCALE GENOMIC DNA]</scope>
</reference>
<dbReference type="CTD" id="55051"/>
<dbReference type="SMART" id="SM00386">
    <property type="entry name" value="HAT"/>
    <property type="match status" value="5"/>
</dbReference>
<dbReference type="InterPro" id="IPR003107">
    <property type="entry name" value="HAT"/>
</dbReference>
<dbReference type="GeneID" id="110086585"/>
<dbReference type="SUPFAM" id="SSF48452">
    <property type="entry name" value="TPR-like"/>
    <property type="match status" value="1"/>
</dbReference>
<feature type="compositionally biased region" description="Low complexity" evidence="4">
    <location>
        <begin position="1"/>
        <end position="20"/>
    </location>
</feature>
<dbReference type="CDD" id="cd22200">
    <property type="entry name" value="NRDE2_MID"/>
    <property type="match status" value="1"/>
</dbReference>
<dbReference type="Gene3D" id="1.25.40.10">
    <property type="entry name" value="Tetratricopeptide repeat domain"/>
    <property type="match status" value="3"/>
</dbReference>
<dbReference type="Pfam" id="PF08424">
    <property type="entry name" value="NRDE-2"/>
    <property type="match status" value="1"/>
</dbReference>
<keyword evidence="3" id="KW-0539">Nucleus</keyword>
<dbReference type="KEGG" id="pvt:110086585"/>
<gene>
    <name evidence="6" type="primary">NRDE2</name>
</gene>
<keyword evidence="5" id="KW-1185">Reference proteome</keyword>
<dbReference type="RefSeq" id="XP_020663249.2">
    <property type="nucleotide sequence ID" value="XM_020807590.2"/>
</dbReference>
<evidence type="ECO:0000313" key="5">
    <source>
        <dbReference type="Proteomes" id="UP001652642"/>
    </source>
</evidence>
<dbReference type="GO" id="GO:0071013">
    <property type="term" value="C:catalytic step 2 spliceosome"/>
    <property type="evidence" value="ECO:0007669"/>
    <property type="project" value="TreeGrafter"/>
</dbReference>
<dbReference type="GO" id="GO:0006396">
    <property type="term" value="P:RNA processing"/>
    <property type="evidence" value="ECO:0007669"/>
    <property type="project" value="InterPro"/>
</dbReference>
<dbReference type="GO" id="GO:0031048">
    <property type="term" value="P:regulatory ncRNA-mediated heterochromatin formation"/>
    <property type="evidence" value="ECO:0007669"/>
    <property type="project" value="TreeGrafter"/>
</dbReference>
<dbReference type="InterPro" id="IPR013633">
    <property type="entry name" value="NRDE-2"/>
</dbReference>
<comment type="similarity">
    <text evidence="2">Belongs to the NRDE2 family.</text>
</comment>
<evidence type="ECO:0000256" key="3">
    <source>
        <dbReference type="ARBA" id="ARBA00023242"/>
    </source>
</evidence>
<dbReference type="OrthoDB" id="297219at2759"/>
<proteinExistence type="inferred from homology"/>
<protein>
    <submittedName>
        <fullName evidence="6">Nuclear exosome regulator NRDE2</fullName>
    </submittedName>
</protein>
<evidence type="ECO:0000256" key="4">
    <source>
        <dbReference type="SAM" id="MobiDB-lite"/>
    </source>
</evidence>
<dbReference type="AlphaFoldDB" id="A0A6J0UYC3"/>
<feature type="region of interest" description="Disordered" evidence="4">
    <location>
        <begin position="281"/>
        <end position="301"/>
    </location>
</feature>
<comment type="subcellular location">
    <subcellularLocation>
        <location evidence="1">Nucleus</location>
    </subcellularLocation>
</comment>
<evidence type="ECO:0000256" key="2">
    <source>
        <dbReference type="ARBA" id="ARBA00009265"/>
    </source>
</evidence>
<feature type="region of interest" description="Disordered" evidence="4">
    <location>
        <begin position="53"/>
        <end position="133"/>
    </location>
</feature>
<dbReference type="InParanoid" id="A0A6J0UYC3"/>
<dbReference type="InterPro" id="IPR011990">
    <property type="entry name" value="TPR-like_helical_dom_sf"/>
</dbReference>
<accession>A0A6J0UYC3</accession>
<sequence>MALFPAFAGAAQVGEAPAAQSGGSKRELNWLTNPSFRNEDALRLHQHALDVTDLDSEKTSLQRTSGLEPPEECEACEGIQKSARKRKKKKKQRNHKKAKKRSKRDRSSTESESDAEDMRDDRNNEKGPELNLQDKSLSVNYNSVWLDDVQGLTTELFRTDKDPDPANWQYKSLYRGNIARYKRRSNFCLGIDFKKQHIIWDTSATEKKTSHKRPERYFTKGGLKLLNVDSIFINHKHEGSSSGSAPWIPILELDTDDAPTTSHVNPLGIYDPLTTLWLQGKGPPEQESLKEQEPQESSKNGNSLLIMKVEEYNRKIRENPRDVKMWMDFISFQDELMTRPSCYTVGEGERETRKKSLKLILEKKLAILERAIESNPNNVDLKLARLKLCTEFWEPSAVIKEWQKLVFLHPNNPELWQKYLLFCQSQFSTFTVSKIHNLYGKCLSTLSAVQDGSMVSHPVLPGTEEAMLAIFLQQCHFLRQAGHSEKAVSLFQALIDFTFFKPDSVKDMSTRGQVEFFEPFWDSGEPRIGEKGAKGWKVWMHQQEKGGWVVLNPPDGDEEDLEDEEEDLKDRSLPKWQHWLRIERSREERHWVPWRPDKTKKQTLDDCEDPERQVVFDDLGPSLIKISNSDLQFQLLCSFLQFLGVPCVCQLLPSFVYLAMDENNIFDNRQHSQGPLTSFDLPVSGISPIGCMDSVIQGGKQVGHPKEGEEFIQNLFHVMLPLFSGKEKSDLSVFWLQYEISKVVRCLKMGNKKRLKLQGKKSKKLAKNLLKAPDNRNDVSLWQLYAYLEWVLGNIDDARKVFDTSLSAAGAAGIKSPQFCHLGLLYAELETELQGSPTGTLESRATHILTSLAERGPYVPYSGQVLSVNILKARKTYEHLLQDYLNESSCSNQDHIGNSTHLIGFTGCYILFQYLTLGIDSALSIYRNVCEKLRGKELGEKLGDRNVATILESITLMHASLLQYHMKKSVYPLNPLREALLEALKRYPSNQSLWRTYIQIQSKSHNASKARRFFDGVTRTTRSLEPWLFAIQAEQIRKKLVENVQRGVTGDIYATIPETGLTNRIKALFEHAIETENGAHCPLLWRLYIYFMVSLGDKEKSKGLFYRALQNCPWTKVLYMDAIEYFPDELQDLIDLMTEKELRIRLPIEELELLLED</sequence>
<feature type="compositionally biased region" description="Basic and acidic residues" evidence="4">
    <location>
        <begin position="119"/>
        <end position="128"/>
    </location>
</feature>
<dbReference type="PANTHER" id="PTHR13471">
    <property type="entry name" value="TETRATRICOPEPTIDE-LIKE HELICAL"/>
    <property type="match status" value="1"/>
</dbReference>
<evidence type="ECO:0000313" key="6">
    <source>
        <dbReference type="RefSeq" id="XP_020663249.2"/>
    </source>
</evidence>
<dbReference type="Proteomes" id="UP001652642">
    <property type="component" value="Chromosome 1"/>
</dbReference>
<name>A0A6J0UYC3_9SAUR</name>
<dbReference type="GO" id="GO:1902369">
    <property type="term" value="P:negative regulation of RNA catabolic process"/>
    <property type="evidence" value="ECO:0007669"/>
    <property type="project" value="TreeGrafter"/>
</dbReference>